<gene>
    <name evidence="2" type="ORF">D6D28_10682</name>
</gene>
<feature type="region of interest" description="Disordered" evidence="1">
    <location>
        <begin position="72"/>
        <end position="121"/>
    </location>
</feature>
<feature type="compositionally biased region" description="Basic and acidic residues" evidence="1">
    <location>
        <begin position="165"/>
        <end position="182"/>
    </location>
</feature>
<sequence length="200" mass="21952">MGLPIFICPTNNQIISSGPATQQQHKLTPSLHSSSPETSTANSTAYDSNNNIPASPTSAQISPTTASFFATASATRSLPSPPFSPLSTKRPRLERTTTSETGTEIREARRNTYTPPTFSPRRESLLSTKRLSQVFDYASGVVEGALKTVGESVFGEERGVREEVWRDDLENGDMNRKEEEQGGSRYRRFGEEGGFDGWLD</sequence>
<evidence type="ECO:0000313" key="3">
    <source>
        <dbReference type="Proteomes" id="UP000304951"/>
    </source>
</evidence>
<dbReference type="AlphaFoldDB" id="A0A4V4HY34"/>
<evidence type="ECO:0000313" key="2">
    <source>
        <dbReference type="EMBL" id="THV63446.1"/>
    </source>
</evidence>
<name>A0A4V4HY34_AURPU</name>
<accession>A0A4V4HY34</accession>
<feature type="region of interest" description="Disordered" evidence="1">
    <location>
        <begin position="165"/>
        <end position="200"/>
    </location>
</feature>
<dbReference type="Proteomes" id="UP000304951">
    <property type="component" value="Unassembled WGS sequence"/>
</dbReference>
<feature type="compositionally biased region" description="Basic and acidic residues" evidence="1">
    <location>
        <begin position="91"/>
        <end position="110"/>
    </location>
</feature>
<proteinExistence type="predicted"/>
<reference evidence="2 3" key="1">
    <citation type="submission" date="2018-10" db="EMBL/GenBank/DDBJ databases">
        <title>Fifty Aureobasidium pullulans genomes reveal a recombining polyextremotolerant generalist.</title>
        <authorList>
            <person name="Gostincar C."/>
            <person name="Turk M."/>
            <person name="Zajc J."/>
            <person name="Gunde-Cimerman N."/>
        </authorList>
    </citation>
    <scope>NUCLEOTIDE SEQUENCE [LARGE SCALE GENOMIC DNA]</scope>
    <source>
        <strain evidence="2 3">EXF-11900</strain>
    </source>
</reference>
<comment type="caution">
    <text evidence="2">The sequence shown here is derived from an EMBL/GenBank/DDBJ whole genome shotgun (WGS) entry which is preliminary data.</text>
</comment>
<evidence type="ECO:0000256" key="1">
    <source>
        <dbReference type="SAM" id="MobiDB-lite"/>
    </source>
</evidence>
<dbReference type="EMBL" id="QZAF01001334">
    <property type="protein sequence ID" value="THV63446.1"/>
    <property type="molecule type" value="Genomic_DNA"/>
</dbReference>
<organism evidence="2 3">
    <name type="scientific">Aureobasidium pullulans</name>
    <name type="common">Black yeast</name>
    <name type="synonym">Pullularia pullulans</name>
    <dbReference type="NCBI Taxonomy" id="5580"/>
    <lineage>
        <taxon>Eukaryota</taxon>
        <taxon>Fungi</taxon>
        <taxon>Dikarya</taxon>
        <taxon>Ascomycota</taxon>
        <taxon>Pezizomycotina</taxon>
        <taxon>Dothideomycetes</taxon>
        <taxon>Dothideomycetidae</taxon>
        <taxon>Dothideales</taxon>
        <taxon>Saccotheciaceae</taxon>
        <taxon>Aureobasidium</taxon>
    </lineage>
</organism>
<protein>
    <submittedName>
        <fullName evidence="2">Uncharacterized protein</fullName>
    </submittedName>
</protein>
<feature type="region of interest" description="Disordered" evidence="1">
    <location>
        <begin position="16"/>
        <end position="60"/>
    </location>
</feature>